<evidence type="ECO:0000313" key="1">
    <source>
        <dbReference type="EMBL" id="CAJ1401771.1"/>
    </source>
</evidence>
<gene>
    <name evidence="1" type="ORF">EVOR1521_LOCUS24856</name>
</gene>
<protein>
    <submittedName>
        <fullName evidence="1">Uncharacterized protein</fullName>
    </submittedName>
</protein>
<dbReference type="SUPFAM" id="SSF53335">
    <property type="entry name" value="S-adenosyl-L-methionine-dependent methyltransferases"/>
    <property type="match status" value="1"/>
</dbReference>
<sequence>MGIDRTGLLTILSTVASHYGRFQGVHLCELGNQRITKGALTVLTEWGYSPDLHDLLSILQGLSTTPSPTIAPGKKIFERLGFIHTSLDINGRDGAVEVDLSRPLNTSLRVLGMCDVVTNFGTTEHVGESDYVEADVDLLDIWSSQYEAFRNLHRLARRDGLIINMVPAAGCWPRHGAVEYEPRFFEALANATGYEIMNLSLHRPSYYWTTDETSFFWDLLQKLLARESLQLPASVDPEDMFIMPHMNKAQQGNILSVFRPSSAFIDKSTFLRLPGLHQKSKEPRVQNCLTRASG</sequence>
<reference evidence="1" key="1">
    <citation type="submission" date="2023-08" db="EMBL/GenBank/DDBJ databases">
        <authorList>
            <person name="Chen Y."/>
            <person name="Shah S."/>
            <person name="Dougan E. K."/>
            <person name="Thang M."/>
            <person name="Chan C."/>
        </authorList>
    </citation>
    <scope>NUCLEOTIDE SEQUENCE</scope>
</reference>
<dbReference type="Proteomes" id="UP001178507">
    <property type="component" value="Unassembled WGS sequence"/>
</dbReference>
<dbReference type="InterPro" id="IPR029063">
    <property type="entry name" value="SAM-dependent_MTases_sf"/>
</dbReference>
<dbReference type="EMBL" id="CAUJNA010003430">
    <property type="protein sequence ID" value="CAJ1401771.1"/>
    <property type="molecule type" value="Genomic_DNA"/>
</dbReference>
<comment type="caution">
    <text evidence="1">The sequence shown here is derived from an EMBL/GenBank/DDBJ whole genome shotgun (WGS) entry which is preliminary data.</text>
</comment>
<name>A0AA36J9T6_9DINO</name>
<organism evidence="1 2">
    <name type="scientific">Effrenium voratum</name>
    <dbReference type="NCBI Taxonomy" id="2562239"/>
    <lineage>
        <taxon>Eukaryota</taxon>
        <taxon>Sar</taxon>
        <taxon>Alveolata</taxon>
        <taxon>Dinophyceae</taxon>
        <taxon>Suessiales</taxon>
        <taxon>Symbiodiniaceae</taxon>
        <taxon>Effrenium</taxon>
    </lineage>
</organism>
<dbReference type="AlphaFoldDB" id="A0AA36J9T6"/>
<evidence type="ECO:0000313" key="2">
    <source>
        <dbReference type="Proteomes" id="UP001178507"/>
    </source>
</evidence>
<accession>A0AA36J9T6</accession>
<proteinExistence type="predicted"/>
<keyword evidence="2" id="KW-1185">Reference proteome</keyword>